<comment type="caution">
    <text evidence="1">The sequence shown here is derived from an EMBL/GenBank/DDBJ whole genome shotgun (WGS) entry which is preliminary data.</text>
</comment>
<protein>
    <submittedName>
        <fullName evidence="1">Uncharacterized protein</fullName>
    </submittedName>
</protein>
<name>A0A9P6GJR0_9PLEO</name>
<accession>A0A9P6GJR0</accession>
<reference evidence="1" key="1">
    <citation type="journal article" date="2020" name="Mol. Plant Microbe Interact.">
        <title>Genome Sequence of the Biocontrol Agent Coniothyrium minitans strain Conio (IMI 134523).</title>
        <authorList>
            <person name="Patel D."/>
            <person name="Shittu T.A."/>
            <person name="Baroncelli R."/>
            <person name="Muthumeenakshi S."/>
            <person name="Osborne T.H."/>
            <person name="Janganan T.K."/>
            <person name="Sreenivasaprasad S."/>
        </authorList>
    </citation>
    <scope>NUCLEOTIDE SEQUENCE</scope>
    <source>
        <strain evidence="1">Conio</strain>
    </source>
</reference>
<organism evidence="1 2">
    <name type="scientific">Paraphaeosphaeria minitans</name>
    <dbReference type="NCBI Taxonomy" id="565426"/>
    <lineage>
        <taxon>Eukaryota</taxon>
        <taxon>Fungi</taxon>
        <taxon>Dikarya</taxon>
        <taxon>Ascomycota</taxon>
        <taxon>Pezizomycotina</taxon>
        <taxon>Dothideomycetes</taxon>
        <taxon>Pleosporomycetidae</taxon>
        <taxon>Pleosporales</taxon>
        <taxon>Massarineae</taxon>
        <taxon>Didymosphaeriaceae</taxon>
        <taxon>Paraphaeosphaeria</taxon>
    </lineage>
</organism>
<dbReference type="Proteomes" id="UP000756921">
    <property type="component" value="Unassembled WGS sequence"/>
</dbReference>
<proteinExistence type="predicted"/>
<dbReference type="AlphaFoldDB" id="A0A9P6GJR0"/>
<gene>
    <name evidence="1" type="ORF">PMIN01_06160</name>
</gene>
<evidence type="ECO:0000313" key="2">
    <source>
        <dbReference type="Proteomes" id="UP000756921"/>
    </source>
</evidence>
<evidence type="ECO:0000313" key="1">
    <source>
        <dbReference type="EMBL" id="KAF9736245.1"/>
    </source>
</evidence>
<sequence length="149" mass="17091">MHLPTHRTGPPVSPNVTQLSNWRGELLRTPEKQLRLQIPSRLTATTRPETVGPGAQHASQLWSLRKLPLQHAAKTSHCLYRLFLPTMETASRSELRDRADLPTYGYRMRKRFSSESPNMLTGPICPPLNTERKRFSSESPNMLTCPYRR</sequence>
<keyword evidence="2" id="KW-1185">Reference proteome</keyword>
<dbReference type="EMBL" id="WJXW01000005">
    <property type="protein sequence ID" value="KAF9736245.1"/>
    <property type="molecule type" value="Genomic_DNA"/>
</dbReference>